<evidence type="ECO:0000256" key="3">
    <source>
        <dbReference type="ARBA" id="ARBA00022842"/>
    </source>
</evidence>
<dbReference type="InterPro" id="IPR012001">
    <property type="entry name" value="Thiamin_PyroP_enz_TPP-bd_dom"/>
</dbReference>
<dbReference type="InterPro" id="IPR029065">
    <property type="entry name" value="Enolase_C-like"/>
</dbReference>
<dbReference type="EMBL" id="KK914632">
    <property type="protein sequence ID" value="KDP31426.1"/>
    <property type="molecule type" value="Genomic_DNA"/>
</dbReference>
<dbReference type="InterPro" id="IPR011766">
    <property type="entry name" value="TPP_enzyme_TPP-bd"/>
</dbReference>
<dbReference type="PROSITE" id="PS00909">
    <property type="entry name" value="MR_MLE_2"/>
    <property type="match status" value="1"/>
</dbReference>
<dbReference type="PRINTS" id="PR00111">
    <property type="entry name" value="ABHYDROLASE"/>
</dbReference>
<dbReference type="NCBIfam" id="TIGR01927">
    <property type="entry name" value="menC_gam_Gplu"/>
    <property type="match status" value="1"/>
</dbReference>
<evidence type="ECO:0000256" key="1">
    <source>
        <dbReference type="ARBA" id="ARBA00022679"/>
    </source>
</evidence>
<dbReference type="GO" id="GO:0009234">
    <property type="term" value="P:menaquinone biosynthetic process"/>
    <property type="evidence" value="ECO:0007669"/>
    <property type="project" value="InterPro"/>
</dbReference>
<dbReference type="SUPFAM" id="SSF54826">
    <property type="entry name" value="Enolase N-terminal domain-like"/>
    <property type="match status" value="1"/>
</dbReference>
<dbReference type="PANTHER" id="PTHR42916">
    <property type="entry name" value="2-SUCCINYL-5-ENOLPYRUVYL-6-HYDROXY-3-CYCLOHEXENE-1-CARBOXYLATE SYNTHASE"/>
    <property type="match status" value="1"/>
</dbReference>
<dbReference type="Pfam" id="PF00561">
    <property type="entry name" value="Abhydrolase_1"/>
    <property type="match status" value="1"/>
</dbReference>
<dbReference type="InterPro" id="IPR029035">
    <property type="entry name" value="DHS-like_NAD/FAD-binding_dom"/>
</dbReference>
<keyword evidence="3" id="KW-0460">Magnesium</keyword>
<evidence type="ECO:0000313" key="9">
    <source>
        <dbReference type="Proteomes" id="UP000027138"/>
    </source>
</evidence>
<dbReference type="CDD" id="cd02009">
    <property type="entry name" value="TPP_SHCHC_synthase"/>
    <property type="match status" value="1"/>
</dbReference>
<dbReference type="Pfam" id="PF13378">
    <property type="entry name" value="MR_MLE_C"/>
    <property type="match status" value="1"/>
</dbReference>
<dbReference type="Gene3D" id="3.40.50.970">
    <property type="match status" value="2"/>
</dbReference>
<gene>
    <name evidence="8" type="ORF">JCGZ_11802</name>
</gene>
<dbReference type="InterPro" id="IPR032264">
    <property type="entry name" value="MenD_middle"/>
</dbReference>
<keyword evidence="5" id="KW-0464">Manganese</keyword>
<dbReference type="InterPro" id="IPR004433">
    <property type="entry name" value="MenaQ_synth_MenD"/>
</dbReference>
<dbReference type="Gene3D" id="3.40.50.1220">
    <property type="entry name" value="TPP-binding domain"/>
    <property type="match status" value="1"/>
</dbReference>
<dbReference type="InterPro" id="IPR029017">
    <property type="entry name" value="Enolase-like_N"/>
</dbReference>
<dbReference type="PANTHER" id="PTHR42916:SF1">
    <property type="entry name" value="PROTEIN PHYLLO, CHLOROPLASTIC"/>
    <property type="match status" value="1"/>
</dbReference>
<dbReference type="Pfam" id="PF16582">
    <property type="entry name" value="TPP_enzyme_M_2"/>
    <property type="match status" value="1"/>
</dbReference>
<dbReference type="SUPFAM" id="SSF51604">
    <property type="entry name" value="Enolase C-terminal domain-like"/>
    <property type="match status" value="1"/>
</dbReference>
<feature type="domain" description="Mandelate racemase/muconate lactonizing enzyme C-terminal" evidence="7">
    <location>
        <begin position="812"/>
        <end position="908"/>
    </location>
</feature>
<dbReference type="SUPFAM" id="SSF52518">
    <property type="entry name" value="Thiamin diphosphate-binding fold (THDP-binding)"/>
    <property type="match status" value="2"/>
</dbReference>
<dbReference type="NCBIfam" id="TIGR00173">
    <property type="entry name" value="menD"/>
    <property type="match status" value="1"/>
</dbReference>
<dbReference type="GO" id="GO:0009063">
    <property type="term" value="P:amino acid catabolic process"/>
    <property type="evidence" value="ECO:0007669"/>
    <property type="project" value="InterPro"/>
</dbReference>
<keyword evidence="9" id="KW-1185">Reference proteome</keyword>
<evidence type="ECO:0000256" key="4">
    <source>
        <dbReference type="ARBA" id="ARBA00023052"/>
    </source>
</evidence>
<dbReference type="GO" id="GO:0016829">
    <property type="term" value="F:lyase activity"/>
    <property type="evidence" value="ECO:0007669"/>
    <property type="project" value="UniProtKB-KW"/>
</dbReference>
<dbReference type="Proteomes" id="UP000027138">
    <property type="component" value="Unassembled WGS sequence"/>
</dbReference>
<dbReference type="SMART" id="SM00922">
    <property type="entry name" value="MR_MLE"/>
    <property type="match status" value="1"/>
</dbReference>
<proteinExistence type="inferred from homology"/>
<keyword evidence="6" id="KW-0456">Lyase</keyword>
<dbReference type="HAMAP" id="MF_01659">
    <property type="entry name" value="MenD"/>
    <property type="match status" value="1"/>
</dbReference>
<dbReference type="GO" id="GO:0030976">
    <property type="term" value="F:thiamine pyrophosphate binding"/>
    <property type="evidence" value="ECO:0007669"/>
    <property type="project" value="InterPro"/>
</dbReference>
<dbReference type="InterPro" id="IPR036849">
    <property type="entry name" value="Enolase-like_C_sf"/>
</dbReference>
<keyword evidence="1" id="KW-0808">Transferase</keyword>
<dbReference type="STRING" id="180498.A0A067K5B7"/>
<dbReference type="Gene3D" id="3.20.20.120">
    <property type="entry name" value="Enolase-like C-terminal domain"/>
    <property type="match status" value="1"/>
</dbReference>
<dbReference type="InterPro" id="IPR013342">
    <property type="entry name" value="Mandelate_racemase_C"/>
</dbReference>
<evidence type="ECO:0000259" key="7">
    <source>
        <dbReference type="SMART" id="SM00922"/>
    </source>
</evidence>
<evidence type="ECO:0000313" key="8">
    <source>
        <dbReference type="EMBL" id="KDP31426.1"/>
    </source>
</evidence>
<dbReference type="SFLD" id="SFLDG00180">
    <property type="entry name" value="muconate_cycloisomerase"/>
    <property type="match status" value="1"/>
</dbReference>
<evidence type="ECO:0000256" key="2">
    <source>
        <dbReference type="ARBA" id="ARBA00022723"/>
    </source>
</evidence>
<dbReference type="SFLD" id="SFLDS00001">
    <property type="entry name" value="Enolase"/>
    <property type="match status" value="1"/>
</dbReference>
<protein>
    <recommendedName>
        <fullName evidence="7">Mandelate racemase/muconate lactonizing enzyme C-terminal domain-containing protein</fullName>
    </recommendedName>
</protein>
<dbReference type="SUPFAM" id="SSF53474">
    <property type="entry name" value="alpha/beta-Hydrolases"/>
    <property type="match status" value="1"/>
</dbReference>
<name>A0A067K5B7_JATCU</name>
<dbReference type="GO" id="GO:0070204">
    <property type="term" value="F:2-succinyl-5-enolpyruvyl-6-hydroxy-3-cyclohexene-1-carboxylic-acid synthase activity"/>
    <property type="evidence" value="ECO:0007669"/>
    <property type="project" value="InterPro"/>
</dbReference>
<dbReference type="SFLD" id="SFLDF00009">
    <property type="entry name" value="o-succinylbenzoate_synthase"/>
    <property type="match status" value="1"/>
</dbReference>
<dbReference type="InterPro" id="IPR018110">
    <property type="entry name" value="Mandel_Rmase/mucon_lact_enz_CS"/>
</dbReference>
<sequence length="1374" mass="152073">MLDHAHETSFSLQDCANINAVWASLIVEECSRIGLTYFCIAPGSRSSPLAIAASTHPLTTCIACFDERSLAFHAVGYARGSHKPAVVITSSGTAVSNLLPAVVEASQDFVPLLLLTADRPPELQNVGANQSINQVEHFGSFVRFFFSFPAPTDNIPARMVLTSLDSAVHWATSSPYGPVHINCPFREPLDGSPKRWSLSCLKGLDNWMSSAEPFTKYIQMQNSLACYGEMHIPMAQVLEIIQGAKRGLLLVGAIHTEEDIWAALLLGRHLNWPVVADILSGLRLRKFLSYFPEVEENVLFLDHLDHVLLSDFVRGCVMFDVVIQIGGRITSKRICQMLEDCYPCSYILVDNHPCRHDPSHLVTHRVQCSILQFVDSIIKAQHPSRSSKWCSYLKALDDMVARNISFQIYAESSLTEPHVAHVISKALSSESALFIGNSMAIRDADMYGCSHENHTSSIVGKVLNSELQCLGISVAANRGASGIDGLLSTAIGFAVGCKKRVLCVIGDVSFLHDTNGLSILKARISRKPMTILVINNHGGAIFSLLPIADGTDQRILNQYFYTSHNISIHQLCMAHSVRYVHVKTKMELQDALHTSQYENVDYVIEVESCISANSTFHSILKKSACQAADQALSILSRLSVPSSLADGLFVSEILKMEYSLYRIQLCAAPTLTSVASDCNKFHKEGYILSLFLEDGSIGYGEVAPVDMNKESLMDVEEQLQFLIHVIQGTKLSFSLPLLKGSFSSWIWNNLGIPEYSIFPSVRCGLEMAILNAIAERQGSSLLNMIQPQREEEKTNEKSRVKICGLIDSNGTPAEVAHIAYSLVEEGFSALKLKVARRADPIQDAAVIQEVRKKVGQQIQLRVDANRKWSYEEAIQFSSLVKDCDLQYIEEPVQDEDDIVKYCEESGLPVALDETIDKFCENPLGMLVKYAHSGIVAVVIKPSVVGGFERAAFIAQWAHQQGKMAVVSAAFESGLGLSAYIQFSYYLELQSADLCRVMNYKLWPSVAHGLGTYKWLKEDVTTKPLGIHPDPCSGFVGASVADAIQLLQKFQVNHNVIQRTFTGEQVYRYHLAVNLKDFSSSIKVYEVGQKENDNVVLFLHGFLGTGEDWVPIMKAISGSARCISIDLPGHGGSNIQNCGGTEAKQEVTLSVEIIADVLYKLIQEITPRKVTLVGYSMGGRIALHMALRHQDKINGAVIISGSPGIEDGMARKIRWVKDVSRSRLLIDYGLQTFLDAWYAGELWDSLRSHPRFKEIVSSRLLHDDIHYLAKALSDLSIGRQMPLWEELKQSDIPLLLIVGERDGKFKAIARKICNEIGQYRKCSNDTGNNILGTVEVPNCGHAVHLEDPLHVIRSIRQFLTRLGKCSISKLSEEKL</sequence>
<dbReference type="OrthoDB" id="8119704at2759"/>
<dbReference type="Gene3D" id="3.30.390.10">
    <property type="entry name" value="Enolase-like, N-terminal domain"/>
    <property type="match status" value="1"/>
</dbReference>
<organism evidence="8 9">
    <name type="scientific">Jatropha curcas</name>
    <name type="common">Barbados nut</name>
    <dbReference type="NCBI Taxonomy" id="180498"/>
    <lineage>
        <taxon>Eukaryota</taxon>
        <taxon>Viridiplantae</taxon>
        <taxon>Streptophyta</taxon>
        <taxon>Embryophyta</taxon>
        <taxon>Tracheophyta</taxon>
        <taxon>Spermatophyta</taxon>
        <taxon>Magnoliopsida</taxon>
        <taxon>eudicotyledons</taxon>
        <taxon>Gunneridae</taxon>
        <taxon>Pentapetalae</taxon>
        <taxon>rosids</taxon>
        <taxon>fabids</taxon>
        <taxon>Malpighiales</taxon>
        <taxon>Euphorbiaceae</taxon>
        <taxon>Crotonoideae</taxon>
        <taxon>Jatropheae</taxon>
        <taxon>Jatropha</taxon>
    </lineage>
</organism>
<reference evidence="8 9" key="1">
    <citation type="journal article" date="2014" name="PLoS ONE">
        <title>Global Analysis of Gene Expression Profiles in Physic Nut (Jatropha curcas L.) Seedlings Exposed to Salt Stress.</title>
        <authorList>
            <person name="Zhang L."/>
            <person name="Zhang C."/>
            <person name="Wu P."/>
            <person name="Chen Y."/>
            <person name="Li M."/>
            <person name="Jiang H."/>
            <person name="Wu G."/>
        </authorList>
    </citation>
    <scope>NUCLEOTIDE SEQUENCE [LARGE SCALE GENOMIC DNA]</scope>
    <source>
        <strain evidence="9">cv. GZQX0401</strain>
        <tissue evidence="8">Young leaves</tissue>
    </source>
</reference>
<dbReference type="Pfam" id="PF02775">
    <property type="entry name" value="TPP_enzyme_C"/>
    <property type="match status" value="1"/>
</dbReference>
<dbReference type="SUPFAM" id="SSF52467">
    <property type="entry name" value="DHS-like NAD/FAD-binding domain"/>
    <property type="match status" value="1"/>
</dbReference>
<dbReference type="GO" id="GO:0046872">
    <property type="term" value="F:metal ion binding"/>
    <property type="evidence" value="ECO:0007669"/>
    <property type="project" value="UniProtKB-KW"/>
</dbReference>
<evidence type="ECO:0000256" key="5">
    <source>
        <dbReference type="ARBA" id="ARBA00023211"/>
    </source>
</evidence>
<keyword evidence="2" id="KW-0479">Metal-binding</keyword>
<keyword evidence="4" id="KW-0786">Thiamine pyrophosphate</keyword>
<dbReference type="InterPro" id="IPR029061">
    <property type="entry name" value="THDP-binding"/>
</dbReference>
<evidence type="ECO:0000256" key="6">
    <source>
        <dbReference type="ARBA" id="ARBA00023239"/>
    </source>
</evidence>
<dbReference type="Gene3D" id="3.40.50.1820">
    <property type="entry name" value="alpha/beta hydrolase"/>
    <property type="match status" value="1"/>
</dbReference>
<dbReference type="InterPro" id="IPR029058">
    <property type="entry name" value="AB_hydrolase_fold"/>
</dbReference>
<dbReference type="InterPro" id="IPR000073">
    <property type="entry name" value="AB_hydrolase_1"/>
</dbReference>
<dbReference type="CDD" id="cd07037">
    <property type="entry name" value="TPP_PYR_MenD"/>
    <property type="match status" value="1"/>
</dbReference>
<accession>A0A067K5B7</accession>
<dbReference type="Pfam" id="PF02776">
    <property type="entry name" value="TPP_enzyme_N"/>
    <property type="match status" value="1"/>
</dbReference>